<dbReference type="Gene3D" id="1.10.443.10">
    <property type="entry name" value="Intergrase catalytic core"/>
    <property type="match status" value="1"/>
</dbReference>
<accession>A0A9J7AZJ6</accession>
<organism evidence="6 7">
    <name type="scientific">Nisaea acidiphila</name>
    <dbReference type="NCBI Taxonomy" id="1862145"/>
    <lineage>
        <taxon>Bacteria</taxon>
        <taxon>Pseudomonadati</taxon>
        <taxon>Pseudomonadota</taxon>
        <taxon>Alphaproteobacteria</taxon>
        <taxon>Rhodospirillales</taxon>
        <taxon>Thalassobaculaceae</taxon>
        <taxon>Nisaea</taxon>
    </lineage>
</organism>
<keyword evidence="2 4" id="KW-0238">DNA-binding</keyword>
<dbReference type="PROSITE" id="PS51900">
    <property type="entry name" value="CB"/>
    <property type="match status" value="1"/>
</dbReference>
<evidence type="ECO:0000256" key="1">
    <source>
        <dbReference type="ARBA" id="ARBA00022908"/>
    </source>
</evidence>
<dbReference type="Proteomes" id="UP001060336">
    <property type="component" value="Chromosome"/>
</dbReference>
<dbReference type="InterPro" id="IPR013762">
    <property type="entry name" value="Integrase-like_cat_sf"/>
</dbReference>
<evidence type="ECO:0000256" key="2">
    <source>
        <dbReference type="ARBA" id="ARBA00023125"/>
    </source>
</evidence>
<evidence type="ECO:0000313" key="6">
    <source>
        <dbReference type="EMBL" id="UUX51841.1"/>
    </source>
</evidence>
<dbReference type="GO" id="GO:0015074">
    <property type="term" value="P:DNA integration"/>
    <property type="evidence" value="ECO:0007669"/>
    <property type="project" value="UniProtKB-KW"/>
</dbReference>
<keyword evidence="1" id="KW-0229">DNA integration</keyword>
<dbReference type="GO" id="GO:0006310">
    <property type="term" value="P:DNA recombination"/>
    <property type="evidence" value="ECO:0007669"/>
    <property type="project" value="UniProtKB-KW"/>
</dbReference>
<dbReference type="CDD" id="cd01184">
    <property type="entry name" value="INT_C_like_1"/>
    <property type="match status" value="1"/>
</dbReference>
<dbReference type="SUPFAM" id="SSF56349">
    <property type="entry name" value="DNA breaking-rejoining enzymes"/>
    <property type="match status" value="1"/>
</dbReference>
<evidence type="ECO:0000256" key="3">
    <source>
        <dbReference type="ARBA" id="ARBA00023172"/>
    </source>
</evidence>
<dbReference type="GO" id="GO:0003677">
    <property type="term" value="F:DNA binding"/>
    <property type="evidence" value="ECO:0007669"/>
    <property type="project" value="UniProtKB-UniRule"/>
</dbReference>
<protein>
    <submittedName>
        <fullName evidence="6">Site-specific integrase</fullName>
    </submittedName>
</protein>
<keyword evidence="7" id="KW-1185">Reference proteome</keyword>
<dbReference type="InterPro" id="IPR050090">
    <property type="entry name" value="Tyrosine_recombinase_XerCD"/>
</dbReference>
<gene>
    <name evidence="6" type="ORF">NUH88_09085</name>
</gene>
<dbReference type="InterPro" id="IPR011010">
    <property type="entry name" value="DNA_brk_join_enz"/>
</dbReference>
<dbReference type="EMBL" id="CP102480">
    <property type="protein sequence ID" value="UUX51841.1"/>
    <property type="molecule type" value="Genomic_DNA"/>
</dbReference>
<dbReference type="KEGG" id="naci:NUH88_09085"/>
<dbReference type="AlphaFoldDB" id="A0A9J7AZJ6"/>
<dbReference type="Pfam" id="PF20172">
    <property type="entry name" value="DUF6538"/>
    <property type="match status" value="1"/>
</dbReference>
<proteinExistence type="predicted"/>
<dbReference type="InterPro" id="IPR044068">
    <property type="entry name" value="CB"/>
</dbReference>
<dbReference type="InterPro" id="IPR010998">
    <property type="entry name" value="Integrase_recombinase_N"/>
</dbReference>
<evidence type="ECO:0000259" key="5">
    <source>
        <dbReference type="PROSITE" id="PS51900"/>
    </source>
</evidence>
<evidence type="ECO:0000256" key="4">
    <source>
        <dbReference type="PROSITE-ProRule" id="PRU01248"/>
    </source>
</evidence>
<dbReference type="RefSeq" id="WP_257771563.1">
    <property type="nucleotide sequence ID" value="NZ_CP102480.1"/>
</dbReference>
<dbReference type="PANTHER" id="PTHR30349">
    <property type="entry name" value="PHAGE INTEGRASE-RELATED"/>
    <property type="match status" value="1"/>
</dbReference>
<reference evidence="6" key="1">
    <citation type="submission" date="2022-08" db="EMBL/GenBank/DDBJ databases">
        <title>Nisaea acidiphila sp. nov., isolated from a marine algal debris and emended description of the genus Nisaea Urios et al. 2008.</title>
        <authorList>
            <person name="Kwon K."/>
        </authorList>
    </citation>
    <scope>NUCLEOTIDE SEQUENCE</scope>
    <source>
        <strain evidence="6">MEBiC11861</strain>
    </source>
</reference>
<evidence type="ECO:0000313" key="7">
    <source>
        <dbReference type="Proteomes" id="UP001060336"/>
    </source>
</evidence>
<dbReference type="PANTHER" id="PTHR30349:SF64">
    <property type="entry name" value="PROPHAGE INTEGRASE INTD-RELATED"/>
    <property type="match status" value="1"/>
</dbReference>
<keyword evidence="3" id="KW-0233">DNA recombination</keyword>
<dbReference type="InterPro" id="IPR046668">
    <property type="entry name" value="DUF6538"/>
</dbReference>
<feature type="domain" description="Core-binding (CB)" evidence="5">
    <location>
        <begin position="210"/>
        <end position="296"/>
    </location>
</feature>
<sequence>MPVYRIMHLFKDKNGTFRYRRGVPAPLHPYIGKTEIKRSLKTKDRGEAERKAEILDRETEAEFEIARRALAGAVIPVTSEQLREIHEKLEKTEVFAKRLAALYTPELARKDAAKDTADKITFSLISIDMGDTGKHDLVIDDLLSQYRLSNTPDNRQQVFQVISEVTLKALDQQLKVLRGESIAPQTTSHWAPTPAHVHPVAAVEPTDQSPPISEMSERYIRESGMAEQTANETRRMIGWFIELKGDRRIRSITRNDILDFRDSIAKRPGRDAGKRVSSVTVQKYLNLLSSMFKVATEASELERNPMQGLRKLKANRTPKKRQPFTTEELTTIFNGDWYQPHTERNARFWVPLLSLFTGARLNELAQLRVSDITEEAGIWCLSVVRDDAAEEEDDTEGHVVGATFVKNDGSTIRTVPLHQKLIRVGFIDYVLKVRQSGSIQLFPELTPDKFGKLGKTLGGQFAKYKKALGFESQTKVFHSFRHGFKQRCRSAQTPEDTHDYITGHTSQAVGRSYGFEADISVLREFVDRIEYPGLDLGHLYSPSTS</sequence>
<dbReference type="Gene3D" id="1.10.150.130">
    <property type="match status" value="1"/>
</dbReference>
<name>A0A9J7AZJ6_9PROT</name>